<feature type="transmembrane region" description="Helical" evidence="5">
    <location>
        <begin position="275"/>
        <end position="292"/>
    </location>
</feature>
<evidence type="ECO:0000256" key="3">
    <source>
        <dbReference type="ARBA" id="ARBA00022989"/>
    </source>
</evidence>
<evidence type="ECO:0000256" key="5">
    <source>
        <dbReference type="SAM" id="Phobius"/>
    </source>
</evidence>
<evidence type="ECO:0000256" key="2">
    <source>
        <dbReference type="ARBA" id="ARBA00022692"/>
    </source>
</evidence>
<evidence type="ECO:0000256" key="1">
    <source>
        <dbReference type="ARBA" id="ARBA00004141"/>
    </source>
</evidence>
<dbReference type="InterPro" id="IPR020846">
    <property type="entry name" value="MFS_dom"/>
</dbReference>
<keyword evidence="4 5" id="KW-0472">Membrane</keyword>
<feature type="transmembrane region" description="Helical" evidence="5">
    <location>
        <begin position="131"/>
        <end position="153"/>
    </location>
</feature>
<dbReference type="PANTHER" id="PTHR24064">
    <property type="entry name" value="SOLUTE CARRIER FAMILY 22 MEMBER"/>
    <property type="match status" value="1"/>
</dbReference>
<dbReference type="Proteomes" id="UP000499080">
    <property type="component" value="Unassembled WGS sequence"/>
</dbReference>
<gene>
    <name evidence="7" type="primary">CarT_10</name>
    <name evidence="7" type="ORF">AVEN_242649_1</name>
</gene>
<dbReference type="EMBL" id="BGPR01002458">
    <property type="protein sequence ID" value="GBM73796.1"/>
    <property type="molecule type" value="Genomic_DNA"/>
</dbReference>
<accession>A0A4Y2I9M7</accession>
<protein>
    <submittedName>
        <fullName evidence="7">Carcinine transporter</fullName>
    </submittedName>
</protein>
<reference evidence="7 8" key="1">
    <citation type="journal article" date="2019" name="Sci. Rep.">
        <title>Orb-weaving spider Araneus ventricosus genome elucidates the spidroin gene catalogue.</title>
        <authorList>
            <person name="Kono N."/>
            <person name="Nakamura H."/>
            <person name="Ohtoshi R."/>
            <person name="Moran D.A.P."/>
            <person name="Shinohara A."/>
            <person name="Yoshida Y."/>
            <person name="Fujiwara M."/>
            <person name="Mori M."/>
            <person name="Tomita M."/>
            <person name="Arakawa K."/>
        </authorList>
    </citation>
    <scope>NUCLEOTIDE SEQUENCE [LARGE SCALE GENOMIC DNA]</scope>
</reference>
<dbReference type="SUPFAM" id="SSF103473">
    <property type="entry name" value="MFS general substrate transporter"/>
    <property type="match status" value="1"/>
</dbReference>
<dbReference type="GO" id="GO:0016020">
    <property type="term" value="C:membrane"/>
    <property type="evidence" value="ECO:0007669"/>
    <property type="project" value="UniProtKB-SubCell"/>
</dbReference>
<evidence type="ECO:0000313" key="8">
    <source>
        <dbReference type="Proteomes" id="UP000499080"/>
    </source>
</evidence>
<keyword evidence="2 5" id="KW-0812">Transmembrane</keyword>
<organism evidence="7 8">
    <name type="scientific">Araneus ventricosus</name>
    <name type="common">Orbweaver spider</name>
    <name type="synonym">Epeira ventricosa</name>
    <dbReference type="NCBI Taxonomy" id="182803"/>
    <lineage>
        <taxon>Eukaryota</taxon>
        <taxon>Metazoa</taxon>
        <taxon>Ecdysozoa</taxon>
        <taxon>Arthropoda</taxon>
        <taxon>Chelicerata</taxon>
        <taxon>Arachnida</taxon>
        <taxon>Araneae</taxon>
        <taxon>Araneomorphae</taxon>
        <taxon>Entelegynae</taxon>
        <taxon>Araneoidea</taxon>
        <taxon>Araneidae</taxon>
        <taxon>Araneus</taxon>
    </lineage>
</organism>
<feature type="transmembrane region" description="Helical" evidence="5">
    <location>
        <begin position="244"/>
        <end position="263"/>
    </location>
</feature>
<proteinExistence type="predicted"/>
<evidence type="ECO:0000313" key="7">
    <source>
        <dbReference type="EMBL" id="GBM73796.1"/>
    </source>
</evidence>
<dbReference type="Gene3D" id="1.20.1250.20">
    <property type="entry name" value="MFS general substrate transporter like domains"/>
    <property type="match status" value="1"/>
</dbReference>
<comment type="caution">
    <text evidence="7">The sequence shown here is derived from an EMBL/GenBank/DDBJ whole genome shotgun (WGS) entry which is preliminary data.</text>
</comment>
<evidence type="ECO:0000256" key="4">
    <source>
        <dbReference type="ARBA" id="ARBA00023136"/>
    </source>
</evidence>
<sequence>MEINHTVIQKRGGKFRVTLITGRLVRPLAEGCPIDINQKRHLNAPMMPDLDIDFVGILSCRVFCQNLITGGMTISDHKGFNIRSFRYHQAGLCVCGIIAGTALKKRIEKGKLMSFADILRDVGDFGPYQKVLLLLFFIPCFTVLPFFSMHVIFLTGIPDHWCYVPEVAESNLSLDIQRALVSPPSDPRCSMYDVNYTEILLTEDSDLDENTPTKSCDKGWYYEKSEFDATAVTKWNLVCRDDHYVSLILATTFIGNFIGAQFFSSLANKIGRIKTFKITAIIITVADIGSSLSPKFWLVVILRILQGTAVSTIYSTPYALLLELVPPHLRTWMNEVSTISWTAGLCLIPMLAWITRSWVALSGVNSLSAFALFLCSQCIPESPMWLVSQRRFEKATDVMKMIGKFNGKPVSQDNELLRRIKDFGVEYQETAEEQKVNTPRDFFTYPTLRKRCVLVAVIW</sequence>
<dbReference type="InterPro" id="IPR005828">
    <property type="entry name" value="MFS_sugar_transport-like"/>
</dbReference>
<dbReference type="OrthoDB" id="2544694at2759"/>
<dbReference type="AlphaFoldDB" id="A0A4Y2I9M7"/>
<name>A0A4Y2I9M7_ARAVE</name>
<feature type="domain" description="Major facilitator superfamily (MFS) profile" evidence="6">
    <location>
        <begin position="134"/>
        <end position="459"/>
    </location>
</feature>
<dbReference type="InterPro" id="IPR036259">
    <property type="entry name" value="MFS_trans_sf"/>
</dbReference>
<dbReference type="Pfam" id="PF00083">
    <property type="entry name" value="Sugar_tr"/>
    <property type="match status" value="1"/>
</dbReference>
<comment type="subcellular location">
    <subcellularLocation>
        <location evidence="1">Membrane</location>
        <topology evidence="1">Multi-pass membrane protein</topology>
    </subcellularLocation>
</comment>
<keyword evidence="3 5" id="KW-1133">Transmembrane helix</keyword>
<evidence type="ECO:0000259" key="6">
    <source>
        <dbReference type="PROSITE" id="PS50850"/>
    </source>
</evidence>
<dbReference type="GO" id="GO:0022857">
    <property type="term" value="F:transmembrane transporter activity"/>
    <property type="evidence" value="ECO:0007669"/>
    <property type="project" value="InterPro"/>
</dbReference>
<keyword evidence="8" id="KW-1185">Reference proteome</keyword>
<dbReference type="PROSITE" id="PS50850">
    <property type="entry name" value="MFS"/>
    <property type="match status" value="1"/>
</dbReference>